<feature type="region of interest" description="Disordered" evidence="2">
    <location>
        <begin position="126"/>
        <end position="152"/>
    </location>
</feature>
<feature type="compositionally biased region" description="Low complexity" evidence="2">
    <location>
        <begin position="59"/>
        <end position="80"/>
    </location>
</feature>
<feature type="chain" id="PRO_5046268292" evidence="3">
    <location>
        <begin position="27"/>
        <end position="324"/>
    </location>
</feature>
<dbReference type="InterPro" id="IPR050695">
    <property type="entry name" value="N-acetylmuramoyl_amidase_3"/>
</dbReference>
<evidence type="ECO:0000313" key="6">
    <source>
        <dbReference type="Proteomes" id="UP001314681"/>
    </source>
</evidence>
<dbReference type="InterPro" id="IPR002508">
    <property type="entry name" value="MurNAc-LAA_cat"/>
</dbReference>
<dbReference type="EMBL" id="JAHQCX010000011">
    <property type="protein sequence ID" value="MBU9727471.1"/>
    <property type="molecule type" value="Genomic_DNA"/>
</dbReference>
<dbReference type="SUPFAM" id="SSF53187">
    <property type="entry name" value="Zn-dependent exopeptidases"/>
    <property type="match status" value="1"/>
</dbReference>
<dbReference type="Gene3D" id="3.40.630.40">
    <property type="entry name" value="Zn-dependent exopeptidases"/>
    <property type="match status" value="1"/>
</dbReference>
<dbReference type="Proteomes" id="UP001314681">
    <property type="component" value="Unassembled WGS sequence"/>
</dbReference>
<evidence type="ECO:0000313" key="5">
    <source>
        <dbReference type="EMBL" id="MBU9727471.1"/>
    </source>
</evidence>
<keyword evidence="6" id="KW-1185">Reference proteome</keyword>
<comment type="caution">
    <text evidence="5">The sequence shown here is derived from an EMBL/GenBank/DDBJ whole genome shotgun (WGS) entry which is preliminary data.</text>
</comment>
<dbReference type="PANTHER" id="PTHR30404:SF0">
    <property type="entry name" value="N-ACETYLMURAMOYL-L-ALANINE AMIDASE AMIC"/>
    <property type="match status" value="1"/>
</dbReference>
<feature type="signal peptide" evidence="3">
    <location>
        <begin position="1"/>
        <end position="26"/>
    </location>
</feature>
<evidence type="ECO:0000256" key="1">
    <source>
        <dbReference type="ARBA" id="ARBA00022801"/>
    </source>
</evidence>
<feature type="domain" description="MurNAc-LAA" evidence="4">
    <location>
        <begin position="198"/>
        <end position="317"/>
    </location>
</feature>
<dbReference type="PANTHER" id="PTHR30404">
    <property type="entry name" value="N-ACETYLMURAMOYL-L-ALANINE AMIDASE"/>
    <property type="match status" value="1"/>
</dbReference>
<dbReference type="EC" id="3.5.1.28" evidence="5"/>
<keyword evidence="1 5" id="KW-0378">Hydrolase</keyword>
<dbReference type="GO" id="GO:0008745">
    <property type="term" value="F:N-acetylmuramoyl-L-alanine amidase activity"/>
    <property type="evidence" value="ECO:0007669"/>
    <property type="project" value="UniProtKB-EC"/>
</dbReference>
<feature type="region of interest" description="Disordered" evidence="2">
    <location>
        <begin position="29"/>
        <end position="107"/>
    </location>
</feature>
<organism evidence="5 6">
    <name type="scientific">Diplocloster modestus</name>
    <dbReference type="NCBI Taxonomy" id="2850322"/>
    <lineage>
        <taxon>Bacteria</taxon>
        <taxon>Bacillati</taxon>
        <taxon>Bacillota</taxon>
        <taxon>Clostridia</taxon>
        <taxon>Lachnospirales</taxon>
        <taxon>Lachnospiraceae</taxon>
        <taxon>Diplocloster</taxon>
    </lineage>
</organism>
<dbReference type="CDD" id="cd02696">
    <property type="entry name" value="MurNAc-LAA"/>
    <property type="match status" value="1"/>
</dbReference>
<proteinExistence type="predicted"/>
<evidence type="ECO:0000256" key="2">
    <source>
        <dbReference type="SAM" id="MobiDB-lite"/>
    </source>
</evidence>
<sequence>MKLYMKTLQRSVKLLLILIITAAAIAGCSKKEPAADPQPPVQTPERELETNLPAEQSIEPTAPASTPDAAPAESPEPTDAGGDTSLGAEVPDADTGANMPEETAGQTAAKDTLNGHIVAIDAGHQAKGNNEQEPIGPGASQTKPKVAAGTSGTATGLKEYELTLQVSRKLRDELENRGYQIVMIRDTNDVNLSNKERADLANESGAEIFVRIHANGSEDSSVHGALTMCPTSGNPYVSDLYDDSLRLSESVLDQMCEATGAKNRGVSKTDTMSGINWCQIPVTIVEMGFMTNPKEDQKMAAEEYQQDIATGIADGIDTYFQPVD</sequence>
<dbReference type="SMART" id="SM00646">
    <property type="entry name" value="Ami_3"/>
    <property type="match status" value="1"/>
</dbReference>
<evidence type="ECO:0000259" key="4">
    <source>
        <dbReference type="SMART" id="SM00646"/>
    </source>
</evidence>
<reference evidence="5 6" key="1">
    <citation type="submission" date="2021-06" db="EMBL/GenBank/DDBJ databases">
        <title>Description of novel taxa of the family Lachnospiraceae.</title>
        <authorList>
            <person name="Chaplin A.V."/>
            <person name="Sokolova S.R."/>
            <person name="Pikina A.P."/>
            <person name="Korzhanova M."/>
            <person name="Belova V."/>
            <person name="Korostin D."/>
            <person name="Efimov B.A."/>
        </authorList>
    </citation>
    <scope>NUCLEOTIDE SEQUENCE [LARGE SCALE GENOMIC DNA]</scope>
    <source>
        <strain evidence="5 6">ASD4241</strain>
    </source>
</reference>
<accession>A0ABS6KAD9</accession>
<dbReference type="PROSITE" id="PS51257">
    <property type="entry name" value="PROKAR_LIPOPROTEIN"/>
    <property type="match status" value="1"/>
</dbReference>
<protein>
    <submittedName>
        <fullName evidence="5">N-acetylmuramoyl-L-alanine amidase</fullName>
        <ecNumber evidence="5">3.5.1.28</ecNumber>
    </submittedName>
</protein>
<keyword evidence="3" id="KW-0732">Signal</keyword>
<gene>
    <name evidence="5" type="ORF">KTH90_15770</name>
</gene>
<evidence type="ECO:0000256" key="3">
    <source>
        <dbReference type="SAM" id="SignalP"/>
    </source>
</evidence>
<name>A0ABS6KAD9_9FIRM</name>
<dbReference type="Pfam" id="PF01520">
    <property type="entry name" value="Amidase_3"/>
    <property type="match status" value="1"/>
</dbReference>